<proteinExistence type="predicted"/>
<comment type="caution">
    <text evidence="2">The sequence shown here is derived from an EMBL/GenBank/DDBJ whole genome shotgun (WGS) entry which is preliminary data.</text>
</comment>
<keyword evidence="3" id="KW-1185">Reference proteome</keyword>
<feature type="region of interest" description="Disordered" evidence="1">
    <location>
        <begin position="1"/>
        <end position="27"/>
    </location>
</feature>
<name>A0ABW2YDX4_9GAMM</name>
<evidence type="ECO:0000313" key="3">
    <source>
        <dbReference type="Proteomes" id="UP001597110"/>
    </source>
</evidence>
<dbReference type="EMBL" id="JBHTIF010000002">
    <property type="protein sequence ID" value="MFD0726581.1"/>
    <property type="molecule type" value="Genomic_DNA"/>
</dbReference>
<organism evidence="2 3">
    <name type="scientific">Lysobacter brunescens</name>
    <dbReference type="NCBI Taxonomy" id="262323"/>
    <lineage>
        <taxon>Bacteria</taxon>
        <taxon>Pseudomonadati</taxon>
        <taxon>Pseudomonadota</taxon>
        <taxon>Gammaproteobacteria</taxon>
        <taxon>Lysobacterales</taxon>
        <taxon>Lysobacteraceae</taxon>
        <taxon>Lysobacter</taxon>
    </lineage>
</organism>
<reference evidence="3" key="1">
    <citation type="journal article" date="2019" name="Int. J. Syst. Evol. Microbiol.">
        <title>The Global Catalogue of Microorganisms (GCM) 10K type strain sequencing project: providing services to taxonomists for standard genome sequencing and annotation.</title>
        <authorList>
            <consortium name="The Broad Institute Genomics Platform"/>
            <consortium name="The Broad Institute Genome Sequencing Center for Infectious Disease"/>
            <person name="Wu L."/>
            <person name="Ma J."/>
        </authorList>
    </citation>
    <scope>NUCLEOTIDE SEQUENCE [LARGE SCALE GENOMIC DNA]</scope>
    <source>
        <strain evidence="3">CCUG 55585</strain>
    </source>
</reference>
<dbReference type="Proteomes" id="UP001597110">
    <property type="component" value="Unassembled WGS sequence"/>
</dbReference>
<gene>
    <name evidence="2" type="ORF">ACFQ0E_13350</name>
</gene>
<protein>
    <submittedName>
        <fullName evidence="2">DUF3540 domain-containing protein</fullName>
    </submittedName>
</protein>
<accession>A0ABW2YDX4</accession>
<dbReference type="Pfam" id="PF12059">
    <property type="entry name" value="DUF3540"/>
    <property type="match status" value="2"/>
</dbReference>
<evidence type="ECO:0000313" key="2">
    <source>
        <dbReference type="EMBL" id="MFD0726581.1"/>
    </source>
</evidence>
<dbReference type="InterPro" id="IPR021927">
    <property type="entry name" value="DUF3540"/>
</dbReference>
<evidence type="ECO:0000256" key="1">
    <source>
        <dbReference type="SAM" id="MobiDB-lite"/>
    </source>
</evidence>
<sequence>MRTVSESHRVEPHRVESHPAESMPSRGVAQTAAAGAVPVAVDLLELRIAVVFDDGDCLLGNGARATRAVSCLVEPHAGDRVLASAGADGRWHVLHILAREAGGAAQLSVQGADALALRQSRVSLHAVEALELACAGDASLTSARTLSINARTLFCTVAGTLVEQAAQYVGRMGQYLLDARELLRLHGQHALITAERDVKVDGERISMG</sequence>
<dbReference type="RefSeq" id="WP_386824564.1">
    <property type="nucleotide sequence ID" value="NZ_JBHTIF010000002.1"/>
</dbReference>
<feature type="compositionally biased region" description="Basic and acidic residues" evidence="1">
    <location>
        <begin position="1"/>
        <end position="19"/>
    </location>
</feature>